<dbReference type="AlphaFoldDB" id="X0U5T3"/>
<evidence type="ECO:0000313" key="2">
    <source>
        <dbReference type="EMBL" id="GAF83865.1"/>
    </source>
</evidence>
<feature type="non-terminal residue" evidence="2">
    <location>
        <position position="59"/>
    </location>
</feature>
<keyword evidence="1" id="KW-0472">Membrane</keyword>
<dbReference type="EMBL" id="BARS01003523">
    <property type="protein sequence ID" value="GAF83865.1"/>
    <property type="molecule type" value="Genomic_DNA"/>
</dbReference>
<keyword evidence="1" id="KW-1133">Transmembrane helix</keyword>
<comment type="caution">
    <text evidence="2">The sequence shown here is derived from an EMBL/GenBank/DDBJ whole genome shotgun (WGS) entry which is preliminary data.</text>
</comment>
<reference evidence="2" key="1">
    <citation type="journal article" date="2014" name="Front. Microbiol.">
        <title>High frequency of phylogenetically diverse reductive dehalogenase-homologous genes in deep subseafloor sedimentary metagenomes.</title>
        <authorList>
            <person name="Kawai M."/>
            <person name="Futagami T."/>
            <person name="Toyoda A."/>
            <person name="Takaki Y."/>
            <person name="Nishi S."/>
            <person name="Hori S."/>
            <person name="Arai W."/>
            <person name="Tsubouchi T."/>
            <person name="Morono Y."/>
            <person name="Uchiyama I."/>
            <person name="Ito T."/>
            <person name="Fujiyama A."/>
            <person name="Inagaki F."/>
            <person name="Takami H."/>
        </authorList>
    </citation>
    <scope>NUCLEOTIDE SEQUENCE</scope>
    <source>
        <strain evidence="2">Expedition CK06-06</strain>
    </source>
</reference>
<sequence length="59" mass="6667">MLNSIVEVELLLLLVEKICVVIVVAYLITRTKHFHNVIDKQPTFGDRLILILAFGGFSI</sequence>
<organism evidence="2">
    <name type="scientific">marine sediment metagenome</name>
    <dbReference type="NCBI Taxonomy" id="412755"/>
    <lineage>
        <taxon>unclassified sequences</taxon>
        <taxon>metagenomes</taxon>
        <taxon>ecological metagenomes</taxon>
    </lineage>
</organism>
<proteinExistence type="predicted"/>
<evidence type="ECO:0000256" key="1">
    <source>
        <dbReference type="SAM" id="Phobius"/>
    </source>
</evidence>
<gene>
    <name evidence="2" type="ORF">S01H1_06836</name>
</gene>
<accession>X0U5T3</accession>
<protein>
    <submittedName>
        <fullName evidence="2">Uncharacterized protein</fullName>
    </submittedName>
</protein>
<name>X0U5T3_9ZZZZ</name>
<feature type="transmembrane region" description="Helical" evidence="1">
    <location>
        <begin position="6"/>
        <end position="28"/>
    </location>
</feature>
<keyword evidence="1" id="KW-0812">Transmembrane</keyword>